<dbReference type="InterPro" id="IPR036116">
    <property type="entry name" value="FN3_sf"/>
</dbReference>
<keyword evidence="3 7" id="KW-0378">Hydrolase</keyword>
<dbReference type="CDD" id="cd08982">
    <property type="entry name" value="GH43-like"/>
    <property type="match status" value="1"/>
</dbReference>
<keyword evidence="2" id="KW-0858">Xylan degradation</keyword>
<organism evidence="10 11">
    <name type="scientific">Flavobacterium sufflavum</name>
    <dbReference type="NCBI Taxonomy" id="1921138"/>
    <lineage>
        <taxon>Bacteria</taxon>
        <taxon>Pseudomonadati</taxon>
        <taxon>Bacteroidota</taxon>
        <taxon>Flavobacteriia</taxon>
        <taxon>Flavobacteriales</taxon>
        <taxon>Flavobacteriaceae</taxon>
        <taxon>Flavobacterium</taxon>
    </lineage>
</organism>
<dbReference type="InterPro" id="IPR006710">
    <property type="entry name" value="Glyco_hydro_43"/>
</dbReference>
<dbReference type="PANTHER" id="PTHR43772">
    <property type="entry name" value="ENDO-1,4-BETA-XYLANASE"/>
    <property type="match status" value="1"/>
</dbReference>
<comment type="similarity">
    <text evidence="1 7">Belongs to the glycosyl hydrolase 43 family.</text>
</comment>
<dbReference type="PANTHER" id="PTHR43772:SF2">
    <property type="entry name" value="PUTATIVE (AFU_ORTHOLOGUE AFUA_2G04480)-RELATED"/>
    <property type="match status" value="1"/>
</dbReference>
<dbReference type="Pfam" id="PF00754">
    <property type="entry name" value="F5_F8_type_C"/>
    <property type="match status" value="1"/>
</dbReference>
<evidence type="ECO:0000256" key="7">
    <source>
        <dbReference type="RuleBase" id="RU361187"/>
    </source>
</evidence>
<dbReference type="Pfam" id="PF04616">
    <property type="entry name" value="Glyco_hydro_43"/>
    <property type="match status" value="1"/>
</dbReference>
<dbReference type="Gene3D" id="2.60.120.260">
    <property type="entry name" value="Galactose-binding domain-like"/>
    <property type="match status" value="1"/>
</dbReference>
<name>A0A437L2W1_9FLAO</name>
<evidence type="ECO:0000256" key="2">
    <source>
        <dbReference type="ARBA" id="ARBA00022651"/>
    </source>
</evidence>
<evidence type="ECO:0000256" key="1">
    <source>
        <dbReference type="ARBA" id="ARBA00009865"/>
    </source>
</evidence>
<dbReference type="SUPFAM" id="SSF49265">
    <property type="entry name" value="Fibronectin type III"/>
    <property type="match status" value="1"/>
</dbReference>
<dbReference type="EMBL" id="SACJ01000001">
    <property type="protein sequence ID" value="RVT79636.1"/>
    <property type="molecule type" value="Genomic_DNA"/>
</dbReference>
<dbReference type="RefSeq" id="WP_128192955.1">
    <property type="nucleotide sequence ID" value="NZ_SACJ01000001.1"/>
</dbReference>
<dbReference type="Gene3D" id="2.60.40.10">
    <property type="entry name" value="Immunoglobulins"/>
    <property type="match status" value="1"/>
</dbReference>
<dbReference type="AlphaFoldDB" id="A0A437L2W1"/>
<dbReference type="InterPro" id="IPR013783">
    <property type="entry name" value="Ig-like_fold"/>
</dbReference>
<gene>
    <name evidence="10" type="ORF">EOD40_00555</name>
</gene>
<dbReference type="CDD" id="cd00063">
    <property type="entry name" value="FN3"/>
    <property type="match status" value="1"/>
</dbReference>
<dbReference type="InterPro" id="IPR003961">
    <property type="entry name" value="FN3_dom"/>
</dbReference>
<dbReference type="Gene3D" id="2.115.10.20">
    <property type="entry name" value="Glycosyl hydrolase domain, family 43"/>
    <property type="match status" value="1"/>
</dbReference>
<sequence>MKNILSNLLFILFMCCSLQINAQHINKQTTVCNPINLNYRFQLNNPSRREAADPAVVLFKGKYFLFASKSGGYWTSDNLIDWKFITTSDLPLEDYAPTAVVMNDAVYFMALDRRIYKSAEPLSGKWQIVKENFPIVVNDPCLFLDDDGRLYLYQGLSNNKPIYGVELNKETFDPIGSQSELLSSNTINNGWERPSDYNDYSGRRKPFLEGPWITKHKGKYYLQYSAPGTEYKSYSDGLYIANSPLGPFQLAENNPFSYKPEGFICGAGHGTTFQDKWSNYWYMGTMTISVKDHFERRLGLFPAFLDEDGTFYAYTAFGDFPHVLPKKHIKEPEDYKPSGMLLSYKKPVEVSSTLDSHPKENTTNEDVRSYWSAKTGNKGEWILVDLQKQSKINAVQINFFDEATTILGRTNSIYYQYLLEYSNDKKSWKTISDKRTNTTDVPHDFIELKAPVSARYIRLTNYHVPDGKFAISGLRIFGKGNGKLSQNVSSFTAVRDTTDKRNVILTWQKSEDATGYNIRYGTAPDKLYMNYQVFNADSLTIHSLNAQQKYFFTIDTFNENGITKGIKVIEAQND</sequence>
<dbReference type="OrthoDB" id="9801455at2"/>
<keyword evidence="2" id="KW-0624">Polysaccharide degradation</keyword>
<dbReference type="InterPro" id="IPR023296">
    <property type="entry name" value="Glyco_hydro_beta-prop_sf"/>
</dbReference>
<dbReference type="InterPro" id="IPR052176">
    <property type="entry name" value="Glycosyl_Hydrlase_43_Enz"/>
</dbReference>
<evidence type="ECO:0000313" key="10">
    <source>
        <dbReference type="EMBL" id="RVT79636.1"/>
    </source>
</evidence>
<accession>A0A437L2W1</accession>
<dbReference type="Proteomes" id="UP000285211">
    <property type="component" value="Unassembled WGS sequence"/>
</dbReference>
<feature type="site" description="Important for catalytic activity, responsible for pKa modulation of the active site Glu and correct orientation of both the proton donor and substrate" evidence="6">
    <location>
        <position position="139"/>
    </location>
</feature>
<keyword evidence="5 7" id="KW-0326">Glycosidase</keyword>
<evidence type="ECO:0000313" key="11">
    <source>
        <dbReference type="Proteomes" id="UP000285211"/>
    </source>
</evidence>
<dbReference type="SUPFAM" id="SSF75005">
    <property type="entry name" value="Arabinanase/levansucrase/invertase"/>
    <property type="match status" value="1"/>
</dbReference>
<comment type="caution">
    <text evidence="10">The sequence shown here is derived from an EMBL/GenBank/DDBJ whole genome shotgun (WGS) entry which is preliminary data.</text>
</comment>
<feature type="chain" id="PRO_5019487427" evidence="8">
    <location>
        <begin position="23"/>
        <end position="574"/>
    </location>
</feature>
<keyword evidence="8" id="KW-0732">Signal</keyword>
<dbReference type="PROSITE" id="PS50022">
    <property type="entry name" value="FA58C_3"/>
    <property type="match status" value="1"/>
</dbReference>
<dbReference type="GO" id="GO:0045493">
    <property type="term" value="P:xylan catabolic process"/>
    <property type="evidence" value="ECO:0007669"/>
    <property type="project" value="UniProtKB-KW"/>
</dbReference>
<protein>
    <submittedName>
        <fullName evidence="10">Carbohydrate-binding protein</fullName>
    </submittedName>
</protein>
<keyword evidence="4" id="KW-0119">Carbohydrate metabolism</keyword>
<evidence type="ECO:0000256" key="3">
    <source>
        <dbReference type="ARBA" id="ARBA00022801"/>
    </source>
</evidence>
<dbReference type="InterPro" id="IPR008979">
    <property type="entry name" value="Galactose-bd-like_sf"/>
</dbReference>
<dbReference type="GO" id="GO:0004553">
    <property type="term" value="F:hydrolase activity, hydrolyzing O-glycosyl compounds"/>
    <property type="evidence" value="ECO:0007669"/>
    <property type="project" value="InterPro"/>
</dbReference>
<feature type="signal peptide" evidence="8">
    <location>
        <begin position="1"/>
        <end position="22"/>
    </location>
</feature>
<evidence type="ECO:0000256" key="6">
    <source>
        <dbReference type="PIRSR" id="PIRSR606710-2"/>
    </source>
</evidence>
<dbReference type="SUPFAM" id="SSF49785">
    <property type="entry name" value="Galactose-binding domain-like"/>
    <property type="match status" value="1"/>
</dbReference>
<evidence type="ECO:0000256" key="4">
    <source>
        <dbReference type="ARBA" id="ARBA00023277"/>
    </source>
</evidence>
<dbReference type="InterPro" id="IPR000421">
    <property type="entry name" value="FA58C"/>
</dbReference>
<evidence type="ECO:0000256" key="8">
    <source>
        <dbReference type="SAM" id="SignalP"/>
    </source>
</evidence>
<feature type="domain" description="F5/8 type C" evidence="9">
    <location>
        <begin position="329"/>
        <end position="479"/>
    </location>
</feature>
<keyword evidence="11" id="KW-1185">Reference proteome</keyword>
<proteinExistence type="inferred from homology"/>
<evidence type="ECO:0000259" key="9">
    <source>
        <dbReference type="PROSITE" id="PS50022"/>
    </source>
</evidence>
<reference evidence="10 11" key="1">
    <citation type="submission" date="2019-01" db="EMBL/GenBank/DDBJ databases">
        <authorList>
            <person name="Chen W.-M."/>
        </authorList>
    </citation>
    <scope>NUCLEOTIDE SEQUENCE [LARGE SCALE GENOMIC DNA]</scope>
    <source>
        <strain evidence="10 11">BBQ-12</strain>
    </source>
</reference>
<evidence type="ECO:0000256" key="5">
    <source>
        <dbReference type="ARBA" id="ARBA00023295"/>
    </source>
</evidence>